<reference evidence="2" key="3">
    <citation type="submission" date="2021-01" db="EMBL/GenBank/DDBJ databases">
        <authorList>
            <consortium name="Genoscope - CEA"/>
            <person name="William W."/>
        </authorList>
    </citation>
    <scope>NUCLEOTIDE SEQUENCE</scope>
</reference>
<name>A0A078FF88_BRANA</name>
<keyword evidence="4" id="KW-1185">Reference proteome</keyword>
<evidence type="ECO:0000256" key="1">
    <source>
        <dbReference type="SAM" id="Coils"/>
    </source>
</evidence>
<reference evidence="3" key="2">
    <citation type="submission" date="2014-06" db="EMBL/GenBank/DDBJ databases">
        <authorList>
            <person name="Genoscope - CEA"/>
        </authorList>
    </citation>
    <scope>NUCLEOTIDE SEQUENCE</scope>
</reference>
<dbReference type="EMBL" id="HG994367">
    <property type="protein sequence ID" value="CAF1698834.1"/>
    <property type="molecule type" value="Genomic_DNA"/>
</dbReference>
<dbReference type="Gramene" id="CDY11946">
    <property type="protein sequence ID" value="CDY11946"/>
    <property type="gene ID" value="GSBRNA2T00060794001"/>
</dbReference>
<keyword evidence="1" id="KW-0175">Coiled coil</keyword>
<dbReference type="PaxDb" id="3708-A0A078FF88"/>
<evidence type="ECO:0000313" key="2">
    <source>
        <dbReference type="EMBL" id="CAF1698834.1"/>
    </source>
</evidence>
<accession>A0A078FF88</accession>
<evidence type="ECO:0000313" key="4">
    <source>
        <dbReference type="Proteomes" id="UP000028999"/>
    </source>
</evidence>
<organism evidence="3 4">
    <name type="scientific">Brassica napus</name>
    <name type="common">Rape</name>
    <dbReference type="NCBI Taxonomy" id="3708"/>
    <lineage>
        <taxon>Eukaryota</taxon>
        <taxon>Viridiplantae</taxon>
        <taxon>Streptophyta</taxon>
        <taxon>Embryophyta</taxon>
        <taxon>Tracheophyta</taxon>
        <taxon>Spermatophyta</taxon>
        <taxon>Magnoliopsida</taxon>
        <taxon>eudicotyledons</taxon>
        <taxon>Gunneridae</taxon>
        <taxon>Pentapetalae</taxon>
        <taxon>rosids</taxon>
        <taxon>malvids</taxon>
        <taxon>Brassicales</taxon>
        <taxon>Brassicaceae</taxon>
        <taxon>Brassiceae</taxon>
        <taxon>Brassica</taxon>
    </lineage>
</organism>
<dbReference type="EMBL" id="LK032015">
    <property type="protein sequence ID" value="CDY11946.1"/>
    <property type="molecule type" value="Genomic_DNA"/>
</dbReference>
<proteinExistence type="predicted"/>
<dbReference type="Proteomes" id="UP001295469">
    <property type="component" value="Chromosome C03"/>
</dbReference>
<feature type="coiled-coil region" evidence="1">
    <location>
        <begin position="75"/>
        <end position="109"/>
    </location>
</feature>
<evidence type="ECO:0000313" key="3">
    <source>
        <dbReference type="EMBL" id="CDY11946.1"/>
    </source>
</evidence>
<dbReference type="AlphaFoldDB" id="A0A078FF88"/>
<sequence length="128" mass="15061">MSDISYIIRKLGHQRTLSDAELRRASDKLAYLTEAGLNVEWLRPNLEVKKHEAYLDRKKRDAYEARMAYFERKKRDACEARIVELKQEVKKLELAKSGLKAELKIEKAKLNPRSFRNRLFGNCFCLNT</sequence>
<gene>
    <name evidence="3" type="primary">BnaC03g13720D</name>
    <name evidence="2" type="ORF">DARMORV10_C03P15930.1</name>
    <name evidence="3" type="ORF">GSBRNA2T00060794001</name>
</gene>
<reference evidence="3 4" key="1">
    <citation type="journal article" date="2014" name="Science">
        <title>Plant genetics. Early allopolyploid evolution in the post-Neolithic Brassica napus oilseed genome.</title>
        <authorList>
            <person name="Chalhoub B."/>
            <person name="Denoeud F."/>
            <person name="Liu S."/>
            <person name="Parkin I.A."/>
            <person name="Tang H."/>
            <person name="Wang X."/>
            <person name="Chiquet J."/>
            <person name="Belcram H."/>
            <person name="Tong C."/>
            <person name="Samans B."/>
            <person name="Correa M."/>
            <person name="Da Silva C."/>
            <person name="Just J."/>
            <person name="Falentin C."/>
            <person name="Koh C.S."/>
            <person name="Le Clainche I."/>
            <person name="Bernard M."/>
            <person name="Bento P."/>
            <person name="Noel B."/>
            <person name="Labadie K."/>
            <person name="Alberti A."/>
            <person name="Charles M."/>
            <person name="Arnaud D."/>
            <person name="Guo H."/>
            <person name="Daviaud C."/>
            <person name="Alamery S."/>
            <person name="Jabbari K."/>
            <person name="Zhao M."/>
            <person name="Edger P.P."/>
            <person name="Chelaifa H."/>
            <person name="Tack D."/>
            <person name="Lassalle G."/>
            <person name="Mestiri I."/>
            <person name="Schnel N."/>
            <person name="Le Paslier M.C."/>
            <person name="Fan G."/>
            <person name="Renault V."/>
            <person name="Bayer P.E."/>
            <person name="Golicz A.A."/>
            <person name="Manoli S."/>
            <person name="Lee T.H."/>
            <person name="Thi V.H."/>
            <person name="Chalabi S."/>
            <person name="Hu Q."/>
            <person name="Fan C."/>
            <person name="Tollenaere R."/>
            <person name="Lu Y."/>
            <person name="Battail C."/>
            <person name="Shen J."/>
            <person name="Sidebottom C.H."/>
            <person name="Wang X."/>
            <person name="Canaguier A."/>
            <person name="Chauveau A."/>
            <person name="Berard A."/>
            <person name="Deniot G."/>
            <person name="Guan M."/>
            <person name="Liu Z."/>
            <person name="Sun F."/>
            <person name="Lim Y.P."/>
            <person name="Lyons E."/>
            <person name="Town C.D."/>
            <person name="Bancroft I."/>
            <person name="Wang X."/>
            <person name="Meng J."/>
            <person name="Ma J."/>
            <person name="Pires J.C."/>
            <person name="King G.J."/>
            <person name="Brunel D."/>
            <person name="Delourme R."/>
            <person name="Renard M."/>
            <person name="Aury J.M."/>
            <person name="Adams K.L."/>
            <person name="Batley J."/>
            <person name="Snowdon R.J."/>
            <person name="Tost J."/>
            <person name="Edwards D."/>
            <person name="Zhou Y."/>
            <person name="Hua W."/>
            <person name="Sharpe A.G."/>
            <person name="Paterson A.H."/>
            <person name="Guan C."/>
            <person name="Wincker P."/>
        </authorList>
    </citation>
    <scope>NUCLEOTIDE SEQUENCE [LARGE SCALE GENOMIC DNA]</scope>
    <source>
        <strain evidence="4">cv. Darmor-bzh</strain>
    </source>
</reference>
<protein>
    <submittedName>
        <fullName evidence="2">(rape) hypothetical protein</fullName>
    </submittedName>
    <submittedName>
        <fullName evidence="3">BnaC03g13720D protein</fullName>
    </submittedName>
</protein>
<dbReference type="Proteomes" id="UP000028999">
    <property type="component" value="Unassembled WGS sequence"/>
</dbReference>